<evidence type="ECO:0000256" key="1">
    <source>
        <dbReference type="SAM" id="Phobius"/>
    </source>
</evidence>
<keyword evidence="1" id="KW-0472">Membrane</keyword>
<evidence type="ECO:0000313" key="3">
    <source>
        <dbReference type="EMBL" id="EFG08894.1"/>
    </source>
</evidence>
<dbReference type="AlphaFoldDB" id="B5GSX8"/>
<gene>
    <name evidence="3" type="ORF">SCLAV_3822</name>
</gene>
<feature type="transmembrane region" description="Helical" evidence="1">
    <location>
        <begin position="21"/>
        <end position="38"/>
    </location>
</feature>
<dbReference type="InterPro" id="IPR019692">
    <property type="entry name" value="CFP-6_PH"/>
</dbReference>
<dbReference type="OrthoDB" id="4337405at2"/>
<sequence length="205" mass="22440">MTSSQPPVESSYPDRAFRSPAGMVGGVLLLGLAVWLGGDAILRGEGRTPWFAVAWLLLVLPLVVAFTLRPVVLAGERRVRVRNPFRTIDVPWASVDEFRAAYSTELVTEDGTKYPMWAVPVSLRQRKRANRQQMKLARASAKGENPQGEVKLAQVDQTIRELRLLCEHHAGSPGTKGEVAIRWAYEIMAPAAVGAVLLAVLFALG</sequence>
<dbReference type="Proteomes" id="UP000002357">
    <property type="component" value="Chromosome"/>
</dbReference>
<feature type="transmembrane region" description="Helical" evidence="1">
    <location>
        <begin position="183"/>
        <end position="204"/>
    </location>
</feature>
<keyword evidence="1" id="KW-0812">Transmembrane</keyword>
<feature type="domain" description="Low molecular weight protein antigen 6 PH" evidence="2">
    <location>
        <begin position="69"/>
        <end position="126"/>
    </location>
</feature>
<dbReference type="GeneID" id="93729678"/>
<evidence type="ECO:0000259" key="2">
    <source>
        <dbReference type="Pfam" id="PF10756"/>
    </source>
</evidence>
<dbReference type="eggNOG" id="ENOG50332AI">
    <property type="taxonomic scope" value="Bacteria"/>
</dbReference>
<organism evidence="3 4">
    <name type="scientific">Streptomyces clavuligerus</name>
    <dbReference type="NCBI Taxonomy" id="1901"/>
    <lineage>
        <taxon>Bacteria</taxon>
        <taxon>Bacillati</taxon>
        <taxon>Actinomycetota</taxon>
        <taxon>Actinomycetes</taxon>
        <taxon>Kitasatosporales</taxon>
        <taxon>Streptomycetaceae</taxon>
        <taxon>Streptomyces</taxon>
    </lineage>
</organism>
<name>B5GSX8_STRCL</name>
<dbReference type="STRING" id="1901.BB341_09600"/>
<reference evidence="3 4" key="1">
    <citation type="journal article" date="2010" name="Genome Biol. Evol.">
        <title>The sequence of a 1.8-mb bacterial linear plasmid reveals a rich evolutionary reservoir of secondary metabolic pathways.</title>
        <authorList>
            <person name="Medema M.H."/>
            <person name="Trefzer A."/>
            <person name="Kovalchuk A."/>
            <person name="van den Berg M."/>
            <person name="Mueller U."/>
            <person name="Heijne W."/>
            <person name="Wu L."/>
            <person name="Alam M.T."/>
            <person name="Ronning C.M."/>
            <person name="Nierman W.C."/>
            <person name="Bovenberg R.A.L."/>
            <person name="Breitling R."/>
            <person name="Takano E."/>
        </authorList>
    </citation>
    <scope>NUCLEOTIDE SEQUENCE [LARGE SCALE GENOMIC DNA]</scope>
    <source>
        <strain evidence="4">ATCC 27064 / DSM 738 / JCM 4710 / NBRC 13307 / NCIMB 12785 / NRRL 3585 / VKM Ac-602</strain>
    </source>
</reference>
<feature type="transmembrane region" description="Helical" evidence="1">
    <location>
        <begin position="50"/>
        <end position="72"/>
    </location>
</feature>
<dbReference type="Pfam" id="PF10756">
    <property type="entry name" value="bPH_6"/>
    <property type="match status" value="1"/>
</dbReference>
<dbReference type="EMBL" id="CM000913">
    <property type="protein sequence ID" value="EFG08894.1"/>
    <property type="molecule type" value="Genomic_DNA"/>
</dbReference>
<proteinExistence type="predicted"/>
<dbReference type="RefSeq" id="WP_003954913.1">
    <property type="nucleotide sequence ID" value="NZ_CM000913.1"/>
</dbReference>
<accession>B5GSX8</accession>
<protein>
    <submittedName>
        <fullName evidence="3">Integral membrane protein</fullName>
    </submittedName>
</protein>
<keyword evidence="4" id="KW-1185">Reference proteome</keyword>
<keyword evidence="1" id="KW-1133">Transmembrane helix</keyword>
<evidence type="ECO:0000313" key="4">
    <source>
        <dbReference type="Proteomes" id="UP000002357"/>
    </source>
</evidence>
<dbReference type="KEGG" id="sclf:BB341_09600"/>